<dbReference type="InterPro" id="IPR024210">
    <property type="entry name" value="DUF3785"/>
</dbReference>
<proteinExistence type="predicted"/>
<evidence type="ECO:0000313" key="1">
    <source>
        <dbReference type="EMBL" id="MBW6411472.1"/>
    </source>
</evidence>
<reference evidence="1 2" key="1">
    <citation type="submission" date="2021-07" db="EMBL/GenBank/DDBJ databases">
        <title>Clostridium weizhouense sp. nov., an anaerobic bacterium isolated from activated sludge of Petroleum wastewater.</title>
        <authorList>
            <person name="Li Q."/>
        </authorList>
    </citation>
    <scope>NUCLEOTIDE SEQUENCE [LARGE SCALE GENOMIC DNA]</scope>
    <source>
        <strain evidence="1 2">YB-6</strain>
    </source>
</reference>
<keyword evidence="2" id="KW-1185">Reference proteome</keyword>
<organism evidence="1 2">
    <name type="scientific">Clostridium weizhouense</name>
    <dbReference type="NCBI Taxonomy" id="2859781"/>
    <lineage>
        <taxon>Bacteria</taxon>
        <taxon>Bacillati</taxon>
        <taxon>Bacillota</taxon>
        <taxon>Clostridia</taxon>
        <taxon>Eubacteriales</taxon>
        <taxon>Clostridiaceae</taxon>
        <taxon>Clostridium</taxon>
    </lineage>
</organism>
<dbReference type="EMBL" id="JAHXPT010000014">
    <property type="protein sequence ID" value="MBW6411472.1"/>
    <property type="molecule type" value="Genomic_DNA"/>
</dbReference>
<protein>
    <submittedName>
        <fullName evidence="1">DUF3785 domain-containing protein</fullName>
    </submittedName>
</protein>
<sequence>MNYKFVYNDKEYILSEENCDGIFFETTEDDKEIDGISLDIILSALSQGENVEFTKEYYSGKCECNNQENLNKSYGYLEYHFYIYTKNLNYVINTLCEEYKNTSYNKLSREGKIDDSYIVSVIVCPCCSNYLIDIEQCTV</sequence>
<gene>
    <name evidence="1" type="ORF">KYD98_15385</name>
</gene>
<name>A0ABS7AS19_9CLOT</name>
<comment type="caution">
    <text evidence="1">The sequence shown here is derived from an EMBL/GenBank/DDBJ whole genome shotgun (WGS) entry which is preliminary data.</text>
</comment>
<dbReference type="Pfam" id="PF12653">
    <property type="entry name" value="DUF3785"/>
    <property type="match status" value="1"/>
</dbReference>
<dbReference type="Proteomes" id="UP001519921">
    <property type="component" value="Unassembled WGS sequence"/>
</dbReference>
<evidence type="ECO:0000313" key="2">
    <source>
        <dbReference type="Proteomes" id="UP001519921"/>
    </source>
</evidence>
<dbReference type="RefSeq" id="WP_219780934.1">
    <property type="nucleotide sequence ID" value="NZ_JAHXPT010000014.1"/>
</dbReference>
<accession>A0ABS7AS19</accession>